<dbReference type="PANTHER" id="PTHR21266">
    <property type="entry name" value="IRON-SULFUR DOMAIN CONTAINING PROTEIN"/>
    <property type="match status" value="1"/>
</dbReference>
<evidence type="ECO:0000259" key="7">
    <source>
        <dbReference type="PROSITE" id="PS51296"/>
    </source>
</evidence>
<dbReference type="PANTHER" id="PTHR21266:SF59">
    <property type="entry name" value="BLR4922 PROTEIN"/>
    <property type="match status" value="1"/>
</dbReference>
<feature type="domain" description="Rieske" evidence="7">
    <location>
        <begin position="65"/>
        <end position="169"/>
    </location>
</feature>
<dbReference type="CDD" id="cd03479">
    <property type="entry name" value="Rieske_RO_Alpha_PhDO_like"/>
    <property type="match status" value="1"/>
</dbReference>
<gene>
    <name evidence="8" type="ORF">GCM10023144_21800</name>
</gene>
<evidence type="ECO:0000256" key="1">
    <source>
        <dbReference type="ARBA" id="ARBA00022714"/>
    </source>
</evidence>
<name>A0ABP8GZB5_9BURK</name>
<keyword evidence="9" id="KW-1185">Reference proteome</keyword>
<dbReference type="SUPFAM" id="SSF50022">
    <property type="entry name" value="ISP domain"/>
    <property type="match status" value="1"/>
</dbReference>
<dbReference type="InterPro" id="IPR017941">
    <property type="entry name" value="Rieske_2Fe-2S"/>
</dbReference>
<keyword evidence="5" id="KW-0411">Iron-sulfur</keyword>
<dbReference type="Gene3D" id="2.102.10.10">
    <property type="entry name" value="Rieske [2Fe-2S] iron-sulphur domain"/>
    <property type="match status" value="1"/>
</dbReference>
<reference evidence="9" key="1">
    <citation type="journal article" date="2019" name="Int. J. Syst. Evol. Microbiol.">
        <title>The Global Catalogue of Microorganisms (GCM) 10K type strain sequencing project: providing services to taxonomists for standard genome sequencing and annotation.</title>
        <authorList>
            <consortium name="The Broad Institute Genomics Platform"/>
            <consortium name="The Broad Institute Genome Sequencing Center for Infectious Disease"/>
            <person name="Wu L."/>
            <person name="Ma J."/>
        </authorList>
    </citation>
    <scope>NUCLEOTIDE SEQUENCE [LARGE SCALE GENOMIC DNA]</scope>
    <source>
        <strain evidence="9">JCM 17666</strain>
    </source>
</reference>
<keyword evidence="1" id="KW-0001">2Fe-2S</keyword>
<comment type="caution">
    <text evidence="8">The sequence shown here is derived from an EMBL/GenBank/DDBJ whole genome shotgun (WGS) entry which is preliminary data.</text>
</comment>
<dbReference type="CDD" id="cd08878">
    <property type="entry name" value="RHO_alpha_C_DMO-like"/>
    <property type="match status" value="1"/>
</dbReference>
<evidence type="ECO:0000256" key="2">
    <source>
        <dbReference type="ARBA" id="ARBA00022723"/>
    </source>
</evidence>
<accession>A0ABP8GZB5</accession>
<keyword evidence="3" id="KW-0560">Oxidoreductase</keyword>
<keyword evidence="4" id="KW-0408">Iron</keyword>
<evidence type="ECO:0000256" key="5">
    <source>
        <dbReference type="ARBA" id="ARBA00023014"/>
    </source>
</evidence>
<dbReference type="InterPro" id="IPR036922">
    <property type="entry name" value="Rieske_2Fe-2S_sf"/>
</dbReference>
<evidence type="ECO:0000313" key="9">
    <source>
        <dbReference type="Proteomes" id="UP001501671"/>
    </source>
</evidence>
<dbReference type="GO" id="GO:0051213">
    <property type="term" value="F:dioxygenase activity"/>
    <property type="evidence" value="ECO:0007669"/>
    <property type="project" value="UniProtKB-KW"/>
</dbReference>
<protein>
    <submittedName>
        <fullName evidence="8">Aromatic ring-hydroxylating dioxygenase subunit alpha</fullName>
    </submittedName>
</protein>
<dbReference type="Proteomes" id="UP001501671">
    <property type="component" value="Unassembled WGS sequence"/>
</dbReference>
<sequence length="485" mass="53659">MADRAPRRVGRPLTALPEEPMTAPTTRAKPAPFNGYYTPVSQDTDSALTAAGPGTPGGDYLRRFWHPIAMASEVKDTPLPLRVLGEELVLFRDLSGRLGLVHRHCSHRGTSLEYGIIGPDGIRCAYHGWKYAIDGTVLETPSEPPRSRLKDSFSHGAYRTHEYAGLIFAYMGPPEATPEFPVYDSLTWPDGNELVPYKLEMPCNWLQVHENAADPIHTAYLHAIVSGVQFTPAFAELPELEFMETPIGLLSIATRRCGQNLWIRASDVILPNVAQFGTGFVDGSKEKFALCAAFTRWIVPIDDTHCWVIGVRHFNPVIDPRNEGRADRIGLGRIDLMGQTDERPYAERQKNPGDWDAMVAQGPIAIRANEHLASTDKGVAMLRRQLRNGMRDVQQGIEPRMPQRYPGGPVPTYNNETILGVPALVPDDAAVMRAFGNKICRTVIDSAALPPGRRQAEVEARVRAMQAEGAFYPQALPETRLAENL</sequence>
<evidence type="ECO:0000313" key="8">
    <source>
        <dbReference type="EMBL" id="GAA4332170.1"/>
    </source>
</evidence>
<dbReference type="PROSITE" id="PS51296">
    <property type="entry name" value="RIESKE"/>
    <property type="match status" value="1"/>
</dbReference>
<keyword evidence="2" id="KW-0479">Metal-binding</keyword>
<dbReference type="InterPro" id="IPR050584">
    <property type="entry name" value="Cholesterol_7-desaturase"/>
</dbReference>
<evidence type="ECO:0000256" key="3">
    <source>
        <dbReference type="ARBA" id="ARBA00023002"/>
    </source>
</evidence>
<dbReference type="EMBL" id="BAABFO010000009">
    <property type="protein sequence ID" value="GAA4332170.1"/>
    <property type="molecule type" value="Genomic_DNA"/>
</dbReference>
<dbReference type="Pfam" id="PF00355">
    <property type="entry name" value="Rieske"/>
    <property type="match status" value="1"/>
</dbReference>
<evidence type="ECO:0000256" key="4">
    <source>
        <dbReference type="ARBA" id="ARBA00023004"/>
    </source>
</evidence>
<proteinExistence type="predicted"/>
<evidence type="ECO:0000256" key="6">
    <source>
        <dbReference type="SAM" id="MobiDB-lite"/>
    </source>
</evidence>
<organism evidence="8 9">
    <name type="scientific">Pigmentiphaga soli</name>
    <dbReference type="NCBI Taxonomy" id="1007095"/>
    <lineage>
        <taxon>Bacteria</taxon>
        <taxon>Pseudomonadati</taxon>
        <taxon>Pseudomonadota</taxon>
        <taxon>Betaproteobacteria</taxon>
        <taxon>Burkholderiales</taxon>
        <taxon>Alcaligenaceae</taxon>
        <taxon>Pigmentiphaga</taxon>
    </lineage>
</organism>
<dbReference type="SUPFAM" id="SSF55961">
    <property type="entry name" value="Bet v1-like"/>
    <property type="match status" value="1"/>
</dbReference>
<feature type="region of interest" description="Disordered" evidence="6">
    <location>
        <begin position="1"/>
        <end position="36"/>
    </location>
</feature>
<keyword evidence="8" id="KW-0223">Dioxygenase</keyword>